<dbReference type="EMBL" id="MLGG01000079">
    <property type="protein sequence ID" value="KAK1447763.1"/>
    <property type="molecule type" value="Genomic_DNA"/>
</dbReference>
<comment type="caution">
    <text evidence="2">The sequence shown here is derived from an EMBL/GenBank/DDBJ whole genome shotgun (WGS) entry which is preliminary data.</text>
</comment>
<feature type="chain" id="PRO_5042592434" description="Secreted protein" evidence="1">
    <location>
        <begin position="18"/>
        <end position="103"/>
    </location>
</feature>
<protein>
    <recommendedName>
        <fullName evidence="4">Secreted protein</fullName>
    </recommendedName>
</protein>
<evidence type="ECO:0000256" key="1">
    <source>
        <dbReference type="SAM" id="SignalP"/>
    </source>
</evidence>
<proteinExistence type="predicted"/>
<accession>A0AAI9XG54</accession>
<keyword evidence="3" id="KW-1185">Reference proteome</keyword>
<gene>
    <name evidence="2" type="ORF">CMEL01_09602</name>
</gene>
<feature type="signal peptide" evidence="1">
    <location>
        <begin position="1"/>
        <end position="17"/>
    </location>
</feature>
<dbReference type="AlphaFoldDB" id="A0AAI9XG54"/>
<evidence type="ECO:0000313" key="3">
    <source>
        <dbReference type="Proteomes" id="UP001239795"/>
    </source>
</evidence>
<evidence type="ECO:0008006" key="4">
    <source>
        <dbReference type="Google" id="ProtNLM"/>
    </source>
</evidence>
<dbReference type="Proteomes" id="UP001239795">
    <property type="component" value="Unassembled WGS sequence"/>
</dbReference>
<organism evidence="2 3">
    <name type="scientific">Colletotrichum melonis</name>
    <dbReference type="NCBI Taxonomy" id="1209925"/>
    <lineage>
        <taxon>Eukaryota</taxon>
        <taxon>Fungi</taxon>
        <taxon>Dikarya</taxon>
        <taxon>Ascomycota</taxon>
        <taxon>Pezizomycotina</taxon>
        <taxon>Sordariomycetes</taxon>
        <taxon>Hypocreomycetidae</taxon>
        <taxon>Glomerellales</taxon>
        <taxon>Glomerellaceae</taxon>
        <taxon>Colletotrichum</taxon>
        <taxon>Colletotrichum acutatum species complex</taxon>
    </lineage>
</organism>
<reference evidence="2 3" key="1">
    <citation type="submission" date="2016-10" db="EMBL/GenBank/DDBJ databases">
        <title>The genome sequence of Colletotrichum fioriniae PJ7.</title>
        <authorList>
            <person name="Baroncelli R."/>
        </authorList>
    </citation>
    <scope>NUCLEOTIDE SEQUENCE [LARGE SCALE GENOMIC DNA]</scope>
    <source>
        <strain evidence="2">Col 31</strain>
    </source>
</reference>
<sequence length="103" mass="11427">MLTSLISLSLTLSLTLSLPLAFRNARFRGAPALPSSNMWKSPLKPGKRGSLLSDTLGMSFLSRAWSWIPWRRSSMRSFFGSKTRRGALLHSVHTRTLPGGEIL</sequence>
<evidence type="ECO:0000313" key="2">
    <source>
        <dbReference type="EMBL" id="KAK1447763.1"/>
    </source>
</evidence>
<keyword evidence="1" id="KW-0732">Signal</keyword>
<name>A0AAI9XG54_9PEZI</name>